<reference evidence="6 7" key="1">
    <citation type="journal article" date="2012" name="BMC Genomics">
        <title>Comparative genomic analysis of the genus Staphylococcus including Staphylococcus aureus and its newly described sister species Staphylococcus simiae.</title>
        <authorList>
            <person name="Suzuki H."/>
            <person name="Lefebure T."/>
            <person name="Pavinski Bitar P."/>
            <person name="Stanhope M.J."/>
        </authorList>
    </citation>
    <scope>NUCLEOTIDE SEQUENCE [LARGE SCALE GENOMIC DNA]</scope>
    <source>
        <strain evidence="6 7">CCM 7213</strain>
    </source>
</reference>
<dbReference type="PATRIC" id="fig|911238.3.peg.125"/>
<name>G5JFD1_9STAP</name>
<dbReference type="Gene3D" id="3.50.50.60">
    <property type="entry name" value="FAD/NAD(P)-binding domain"/>
    <property type="match status" value="2"/>
</dbReference>
<dbReference type="GO" id="GO:0016491">
    <property type="term" value="F:oxidoreductase activity"/>
    <property type="evidence" value="ECO:0007669"/>
    <property type="project" value="UniProtKB-KW"/>
</dbReference>
<proteinExistence type="predicted"/>
<comment type="caution">
    <text evidence="6">The sequence shown here is derived from an EMBL/GenBank/DDBJ whole genome shotgun (WGS) entry which is preliminary data.</text>
</comment>
<dbReference type="AlphaFoldDB" id="G5JFD1"/>
<dbReference type="PRINTS" id="PR00368">
    <property type="entry name" value="FADPNR"/>
</dbReference>
<comment type="subunit">
    <text evidence="2">Homodimer.</text>
</comment>
<evidence type="ECO:0000256" key="3">
    <source>
        <dbReference type="ARBA" id="ARBA00022630"/>
    </source>
</evidence>
<keyword evidence="3" id="KW-0285">Flavoprotein</keyword>
<comment type="cofactor">
    <cofactor evidence="1">
        <name>FAD</name>
        <dbReference type="ChEBI" id="CHEBI:57692"/>
    </cofactor>
</comment>
<protein>
    <submittedName>
        <fullName evidence="6">Thioredoxin reductase</fullName>
    </submittedName>
</protein>
<evidence type="ECO:0000313" key="6">
    <source>
        <dbReference type="EMBL" id="EHJ09102.1"/>
    </source>
</evidence>
<organism evidence="6 7">
    <name type="scientific">Staphylococcus simiae CCM 7213 = CCUG 51256</name>
    <dbReference type="NCBI Taxonomy" id="911238"/>
    <lineage>
        <taxon>Bacteria</taxon>
        <taxon>Bacillati</taxon>
        <taxon>Bacillota</taxon>
        <taxon>Bacilli</taxon>
        <taxon>Bacillales</taxon>
        <taxon>Staphylococcaceae</taxon>
        <taxon>Staphylococcus</taxon>
    </lineage>
</organism>
<dbReference type="InterPro" id="IPR023753">
    <property type="entry name" value="FAD/NAD-binding_dom"/>
</dbReference>
<evidence type="ECO:0000256" key="4">
    <source>
        <dbReference type="ARBA" id="ARBA00023002"/>
    </source>
</evidence>
<dbReference type="OrthoDB" id="9806179at2"/>
<dbReference type="Pfam" id="PF07992">
    <property type="entry name" value="Pyr_redox_2"/>
    <property type="match status" value="1"/>
</dbReference>
<dbReference type="SUPFAM" id="SSF51905">
    <property type="entry name" value="FAD/NAD(P)-binding domain"/>
    <property type="match status" value="1"/>
</dbReference>
<dbReference type="PANTHER" id="PTHR48105">
    <property type="entry name" value="THIOREDOXIN REDUCTASE 1-RELATED-RELATED"/>
    <property type="match status" value="1"/>
</dbReference>
<dbReference type="InterPro" id="IPR050097">
    <property type="entry name" value="Ferredoxin-NADP_redctase_2"/>
</dbReference>
<evidence type="ECO:0000313" key="7">
    <source>
        <dbReference type="Proteomes" id="UP000005413"/>
    </source>
</evidence>
<evidence type="ECO:0000256" key="1">
    <source>
        <dbReference type="ARBA" id="ARBA00001974"/>
    </source>
</evidence>
<keyword evidence="4" id="KW-0560">Oxidoreductase</keyword>
<dbReference type="EMBL" id="AEUN01000014">
    <property type="protein sequence ID" value="EHJ09102.1"/>
    <property type="molecule type" value="Genomic_DNA"/>
</dbReference>
<evidence type="ECO:0000256" key="2">
    <source>
        <dbReference type="ARBA" id="ARBA00011738"/>
    </source>
</evidence>
<dbReference type="InterPro" id="IPR036188">
    <property type="entry name" value="FAD/NAD-bd_sf"/>
</dbReference>
<feature type="domain" description="FAD/NAD(P)-binding" evidence="5">
    <location>
        <begin position="2"/>
        <end position="279"/>
    </location>
</feature>
<keyword evidence="7" id="KW-1185">Reference proteome</keyword>
<dbReference type="RefSeq" id="WP_002461689.1">
    <property type="nucleotide sequence ID" value="NZ_AEUN01000014.1"/>
</dbReference>
<dbReference type="PRINTS" id="PR00469">
    <property type="entry name" value="PNDRDTASEII"/>
</dbReference>
<accession>G5JFD1</accession>
<sequence length="299" mass="33298">MYDVIIIGGGPAGLASALTLGRALKTTLVIDNDNPRNKVTEHSHAFLTQDGVTPSTLRQNAQHDVDKYADVERLNDTVIDIKKIEQYFEVQTLNSTFKARKIMICTGLKQQLPHIDGIEACYGKSVFYCPWCDGYELKDQSLIVSVPSEHITFMAKLVSNWVSDIIMNPSDDNHLTQEDIKYLQNKNIQLINGKIKRFEHDNGQLSRVIFEDGKTITRSAGLVGIELDSHFEFLTSLNLKRADDDSIDIDEFGETSVKGVFVAGESSTIRPSQLIDAASSGNNIAKFVAMQIIDEDDIE</sequence>
<dbReference type="Proteomes" id="UP000005413">
    <property type="component" value="Unassembled WGS sequence"/>
</dbReference>
<gene>
    <name evidence="6" type="ORF">SS7213T_00648</name>
</gene>
<evidence type="ECO:0000259" key="5">
    <source>
        <dbReference type="Pfam" id="PF07992"/>
    </source>
</evidence>